<dbReference type="InterPro" id="IPR018738">
    <property type="entry name" value="DUF2280"/>
</dbReference>
<reference evidence="1 2" key="1">
    <citation type="submission" date="2023-11" db="EMBL/GenBank/DDBJ databases">
        <title>Paucibacter sp. nov., isolated from fresh soil in Korea.</title>
        <authorList>
            <person name="Le N.T.T."/>
        </authorList>
    </citation>
    <scope>NUCLEOTIDE SEQUENCE [LARGE SCALE GENOMIC DNA]</scope>
    <source>
        <strain evidence="1 2">R3-3</strain>
    </source>
</reference>
<dbReference type="Proteomes" id="UP001285263">
    <property type="component" value="Unassembled WGS sequence"/>
</dbReference>
<dbReference type="Pfam" id="PF10045">
    <property type="entry name" value="DUF2280"/>
    <property type="match status" value="1"/>
</dbReference>
<keyword evidence="2" id="KW-1185">Reference proteome</keyword>
<evidence type="ECO:0000313" key="2">
    <source>
        <dbReference type="Proteomes" id="UP001285263"/>
    </source>
</evidence>
<accession>A0ABU5DJV9</accession>
<comment type="caution">
    <text evidence="1">The sequence shown here is derived from an EMBL/GenBank/DDBJ whole genome shotgun (WGS) entry which is preliminary data.</text>
</comment>
<name>A0ABU5DJV9_9BURK</name>
<evidence type="ECO:0000313" key="1">
    <source>
        <dbReference type="EMBL" id="MDY0746571.1"/>
    </source>
</evidence>
<dbReference type="EMBL" id="JAXCLA010000006">
    <property type="protein sequence ID" value="MDY0746571.1"/>
    <property type="molecule type" value="Genomic_DNA"/>
</dbReference>
<protein>
    <submittedName>
        <fullName evidence="1">DUF2280 domain-containing protein</fullName>
    </submittedName>
</protein>
<sequence length="161" mass="18069">MAALSDDVKRFIVQALACFETPSEVAEAVKQEFGLTVSRQQIETYDPGRCAGRALSAKWRELFEATRTQMRNEVIEIPIANRITRLRALQHLLYQAQRMKNYVLAMQILEQAAKEVGGMYESRRHRAGSVGTGDEPVATQVIRSVQSALSPDEPVPERPIL</sequence>
<gene>
    <name evidence="1" type="ORF">SNE35_18805</name>
</gene>
<organism evidence="1 2">
    <name type="scientific">Roseateles agri</name>
    <dbReference type="NCBI Taxonomy" id="3098619"/>
    <lineage>
        <taxon>Bacteria</taxon>
        <taxon>Pseudomonadati</taxon>
        <taxon>Pseudomonadota</taxon>
        <taxon>Betaproteobacteria</taxon>
        <taxon>Burkholderiales</taxon>
        <taxon>Sphaerotilaceae</taxon>
        <taxon>Roseateles</taxon>
    </lineage>
</organism>
<dbReference type="RefSeq" id="WP_320424515.1">
    <property type="nucleotide sequence ID" value="NZ_JAXCLA010000006.1"/>
</dbReference>
<proteinExistence type="predicted"/>